<evidence type="ECO:0000256" key="1">
    <source>
        <dbReference type="SAM" id="MobiDB-lite"/>
    </source>
</evidence>
<dbReference type="SUPFAM" id="SSF103084">
    <property type="entry name" value="Holliday junction resolvase RusA"/>
    <property type="match status" value="1"/>
</dbReference>
<dbReference type="EMBL" id="NJNR01000013">
    <property type="protein sequence ID" value="RDX09685.1"/>
    <property type="molecule type" value="Genomic_DNA"/>
</dbReference>
<evidence type="ECO:0000313" key="3">
    <source>
        <dbReference type="Proteomes" id="UP000257074"/>
    </source>
</evidence>
<dbReference type="GO" id="GO:0006281">
    <property type="term" value="P:DNA repair"/>
    <property type="evidence" value="ECO:0007669"/>
    <property type="project" value="InterPro"/>
</dbReference>
<accession>A0A3D8U089</accession>
<feature type="compositionally biased region" description="Basic residues" evidence="1">
    <location>
        <begin position="141"/>
        <end position="152"/>
    </location>
</feature>
<gene>
    <name evidence="2" type="ORF">CE169_03470</name>
</gene>
<feature type="compositionally biased region" description="Basic residues" evidence="1">
    <location>
        <begin position="175"/>
        <end position="186"/>
    </location>
</feature>
<proteinExistence type="predicted"/>
<evidence type="ECO:0000313" key="2">
    <source>
        <dbReference type="EMBL" id="RDX09685.1"/>
    </source>
</evidence>
<dbReference type="Proteomes" id="UP000257074">
    <property type="component" value="Unassembled WGS sequence"/>
</dbReference>
<sequence>MTHGPIKEHHDHEIHDRGSQAALQHRRRPRVGRAGIQRKDSGRPILPQTRHQPSRPRAPDGAIATARTGHRDAGTTTSRGNAKHANPDRDRRRTDHRRTVFQASRTGPGGVRGNGDQQARNTPNRRRHRIRHRSGTAAQRPVHRTLARRHRDHPCANRQQMEADRAGIAPIPRPSGHRRRRQKPSPRPRTAPPPAQREIRRLPAQGLIPGGNRARPPPQGLLRRHSTISGSRTMNGNDNNGQPLDIIVQGTPITKGSVQPWRTKHGKAVSVDARLQSWEAAIRGTAVSMMTASGLKPYDCPISITGEIRVPRTDKLHDLPAWQTAKTSGGGDLDKLQRAIGDALQTTNSRYPGRNREGVISNDSRIIHWQISKRYADETRPEGVYLTIRPISTPELPDWQPATPAGRTIHDNLQRRSQRLADMLRQHPHDRKDTTK</sequence>
<dbReference type="InterPro" id="IPR036614">
    <property type="entry name" value="RusA-like_sf"/>
</dbReference>
<feature type="compositionally biased region" description="Basic and acidic residues" evidence="1">
    <location>
        <begin position="1"/>
        <end position="18"/>
    </location>
</feature>
<feature type="region of interest" description="Disordered" evidence="1">
    <location>
        <begin position="1"/>
        <end position="222"/>
    </location>
</feature>
<dbReference type="GO" id="GO:0006310">
    <property type="term" value="P:DNA recombination"/>
    <property type="evidence" value="ECO:0007669"/>
    <property type="project" value="InterPro"/>
</dbReference>
<protein>
    <submittedName>
        <fullName evidence="2">Uncharacterized protein</fullName>
    </submittedName>
</protein>
<name>A0A3D8U089_BIFLN</name>
<dbReference type="AlphaFoldDB" id="A0A3D8U089"/>
<comment type="caution">
    <text evidence="2">The sequence shown here is derived from an EMBL/GenBank/DDBJ whole genome shotgun (WGS) entry which is preliminary data.</text>
</comment>
<organism evidence="2 3">
    <name type="scientific">Bifidobacterium longum</name>
    <dbReference type="NCBI Taxonomy" id="216816"/>
    <lineage>
        <taxon>Bacteria</taxon>
        <taxon>Bacillati</taxon>
        <taxon>Actinomycetota</taxon>
        <taxon>Actinomycetes</taxon>
        <taxon>Bifidobacteriales</taxon>
        <taxon>Bifidobacteriaceae</taxon>
        <taxon>Bifidobacterium</taxon>
    </lineage>
</organism>
<feature type="compositionally biased region" description="Basic residues" evidence="1">
    <location>
        <begin position="123"/>
        <end position="134"/>
    </location>
</feature>
<reference evidence="2 3" key="1">
    <citation type="journal article" date="2017" name="Anaerobe">
        <title>Quantification, isolation and characterization of Bifidobacterium from the vaginal microbiomes of reproductive aged women.</title>
        <authorList>
            <person name="Freitas A.C."/>
            <person name="Hill J.E."/>
        </authorList>
    </citation>
    <scope>NUCLEOTIDE SEQUENCE [LARGE SCALE GENOMIC DNA]</scope>
    <source>
        <strain evidence="2 3">N6D05</strain>
    </source>
</reference>
<dbReference type="GO" id="GO:0000287">
    <property type="term" value="F:magnesium ion binding"/>
    <property type="evidence" value="ECO:0007669"/>
    <property type="project" value="InterPro"/>
</dbReference>
<dbReference type="Gene3D" id="3.30.1330.70">
    <property type="entry name" value="Holliday junction resolvase RusA"/>
    <property type="match status" value="1"/>
</dbReference>